<organism evidence="8 9">
    <name type="scientific">Megasphaera cerevisiae DSM 20462</name>
    <dbReference type="NCBI Taxonomy" id="1122219"/>
    <lineage>
        <taxon>Bacteria</taxon>
        <taxon>Bacillati</taxon>
        <taxon>Bacillota</taxon>
        <taxon>Negativicutes</taxon>
        <taxon>Veillonellales</taxon>
        <taxon>Veillonellaceae</taxon>
        <taxon>Megasphaera</taxon>
    </lineage>
</organism>
<protein>
    <recommendedName>
        <fullName evidence="7">ABC transporter domain-containing protein</fullName>
    </recommendedName>
</protein>
<proteinExistence type="predicted"/>
<dbReference type="InterPro" id="IPR027417">
    <property type="entry name" value="P-loop_NTPase"/>
</dbReference>
<dbReference type="AlphaFoldDB" id="A0A0J6WWN9"/>
<feature type="domain" description="ABC transporter" evidence="7">
    <location>
        <begin position="6"/>
        <end position="227"/>
    </location>
</feature>
<evidence type="ECO:0000256" key="5">
    <source>
        <dbReference type="ARBA" id="ARBA00022967"/>
    </source>
</evidence>
<dbReference type="Pfam" id="PF00005">
    <property type="entry name" value="ABC_tran"/>
    <property type="match status" value="1"/>
</dbReference>
<evidence type="ECO:0000256" key="2">
    <source>
        <dbReference type="ARBA" id="ARBA00022475"/>
    </source>
</evidence>
<reference evidence="8 9" key="1">
    <citation type="submission" date="2015-06" db="EMBL/GenBank/DDBJ databases">
        <title>Draft genome sequence of beer spoilage bacterium Megasphaera cerevisiae type strain 20462.</title>
        <authorList>
            <person name="Kutumbaka K."/>
            <person name="Pasmowitz J."/>
            <person name="Mategko J."/>
            <person name="Reyes D."/>
            <person name="Friedrich A."/>
            <person name="Han S."/>
            <person name="Martens-Habbena W."/>
            <person name="Neal-McKinney J."/>
            <person name="Janagama H.K."/>
            <person name="Nadala C."/>
            <person name="Samadpour M."/>
        </authorList>
    </citation>
    <scope>NUCLEOTIDE SEQUENCE [LARGE SCALE GENOMIC DNA]</scope>
    <source>
        <strain evidence="8 9">DSM 20462</strain>
    </source>
</reference>
<dbReference type="PROSITE" id="PS00211">
    <property type="entry name" value="ABC_TRANSPORTER_1"/>
    <property type="match status" value="1"/>
</dbReference>
<evidence type="ECO:0000313" key="8">
    <source>
        <dbReference type="EMBL" id="KMO86252.1"/>
    </source>
</evidence>
<dbReference type="PATRIC" id="fig|1122219.3.peg.1526"/>
<keyword evidence="5" id="KW-1278">Translocase</keyword>
<dbReference type="GO" id="GO:0005524">
    <property type="term" value="F:ATP binding"/>
    <property type="evidence" value="ECO:0007669"/>
    <property type="project" value="UniProtKB-KW"/>
</dbReference>
<evidence type="ECO:0000256" key="4">
    <source>
        <dbReference type="ARBA" id="ARBA00022840"/>
    </source>
</evidence>
<dbReference type="STRING" id="39029.BSR42_09615"/>
<dbReference type="CDD" id="cd03293">
    <property type="entry name" value="ABC_NrtD_SsuB_transporters"/>
    <property type="match status" value="1"/>
</dbReference>
<dbReference type="Proteomes" id="UP000036503">
    <property type="component" value="Unassembled WGS sequence"/>
</dbReference>
<dbReference type="PROSITE" id="PS50893">
    <property type="entry name" value="ABC_TRANSPORTER_2"/>
    <property type="match status" value="1"/>
</dbReference>
<keyword evidence="3" id="KW-0547">Nucleotide-binding</keyword>
<dbReference type="InterPro" id="IPR017871">
    <property type="entry name" value="ABC_transporter-like_CS"/>
</dbReference>
<keyword evidence="9" id="KW-1185">Reference proteome</keyword>
<dbReference type="InterPro" id="IPR003593">
    <property type="entry name" value="AAA+_ATPase"/>
</dbReference>
<dbReference type="PANTHER" id="PTHR42788:SF17">
    <property type="entry name" value="ALIPHATIC SULFONATES IMPORT ATP-BINDING PROTEIN SSUB"/>
    <property type="match status" value="1"/>
</dbReference>
<dbReference type="EMBL" id="LEKT01000028">
    <property type="protein sequence ID" value="KMO86252.1"/>
    <property type="molecule type" value="Genomic_DNA"/>
</dbReference>
<evidence type="ECO:0000313" key="9">
    <source>
        <dbReference type="Proteomes" id="UP000036503"/>
    </source>
</evidence>
<dbReference type="OrthoDB" id="9802264at2"/>
<dbReference type="RefSeq" id="WP_048514522.1">
    <property type="nucleotide sequence ID" value="NZ_FUXD01000048.1"/>
</dbReference>
<dbReference type="InterPro" id="IPR003439">
    <property type="entry name" value="ABC_transporter-like_ATP-bd"/>
</dbReference>
<evidence type="ECO:0000256" key="3">
    <source>
        <dbReference type="ARBA" id="ARBA00022741"/>
    </source>
</evidence>
<evidence type="ECO:0000256" key="1">
    <source>
        <dbReference type="ARBA" id="ARBA00022448"/>
    </source>
</evidence>
<evidence type="ECO:0000259" key="7">
    <source>
        <dbReference type="PROSITE" id="PS50893"/>
    </source>
</evidence>
<dbReference type="SUPFAM" id="SSF52540">
    <property type="entry name" value="P-loop containing nucleoside triphosphate hydrolases"/>
    <property type="match status" value="1"/>
</dbReference>
<comment type="caution">
    <text evidence="8">The sequence shown here is derived from an EMBL/GenBank/DDBJ whole genome shotgun (WGS) entry which is preliminary data.</text>
</comment>
<dbReference type="SMART" id="SM00382">
    <property type="entry name" value="AAA"/>
    <property type="match status" value="1"/>
</dbReference>
<accession>A0A0J6WWN9</accession>
<sequence>MAGYSIQIRNLTKRYGSTEVLRNINLTIKEGEFVGLVGKSGCGKSTLLRIVSALTRSSGGSIQIDGREALEIDPEVRFLFQDARLLPWKTVLENVILGSPERNKEKALQALQAVDLEDRKNFWPSDLSGGQRQRVSLARALVGTPRVLLLDEPLSALDALTRINMQRLIEKLWQEWRFTVVLVTHDVSEAVYLADRVILIENGEIGLDEKIKLARPRLKNNDSAYYEGKILDRILKPQQPELIQYTI</sequence>
<keyword evidence="6" id="KW-0472">Membrane</keyword>
<dbReference type="Gene3D" id="3.40.50.300">
    <property type="entry name" value="P-loop containing nucleotide triphosphate hydrolases"/>
    <property type="match status" value="1"/>
</dbReference>
<dbReference type="InterPro" id="IPR050166">
    <property type="entry name" value="ABC_transporter_ATP-bind"/>
</dbReference>
<dbReference type="PANTHER" id="PTHR42788">
    <property type="entry name" value="TAURINE IMPORT ATP-BINDING PROTEIN-RELATED"/>
    <property type="match status" value="1"/>
</dbReference>
<name>A0A0J6WWN9_9FIRM</name>
<keyword evidence="4" id="KW-0067">ATP-binding</keyword>
<evidence type="ECO:0000256" key="6">
    <source>
        <dbReference type="ARBA" id="ARBA00023136"/>
    </source>
</evidence>
<dbReference type="InParanoid" id="A0A0J6WWN9"/>
<keyword evidence="1" id="KW-0813">Transport</keyword>
<dbReference type="GO" id="GO:0016887">
    <property type="term" value="F:ATP hydrolysis activity"/>
    <property type="evidence" value="ECO:0007669"/>
    <property type="project" value="InterPro"/>
</dbReference>
<keyword evidence="2" id="KW-1003">Cell membrane</keyword>
<gene>
    <name evidence="8" type="ORF">AB840_09090</name>
</gene>